<proteinExistence type="predicted"/>
<dbReference type="PANTHER" id="PTHR30213">
    <property type="entry name" value="INNER MEMBRANE PROTEIN YHJD"/>
    <property type="match status" value="1"/>
</dbReference>
<keyword evidence="2" id="KW-1003">Cell membrane</keyword>
<dbReference type="Pfam" id="PF03631">
    <property type="entry name" value="Virul_fac_BrkB"/>
    <property type="match status" value="1"/>
</dbReference>
<evidence type="ECO:0000256" key="1">
    <source>
        <dbReference type="ARBA" id="ARBA00004651"/>
    </source>
</evidence>
<dbReference type="InterPro" id="IPR017039">
    <property type="entry name" value="Virul_fac_BrkB"/>
</dbReference>
<dbReference type="PANTHER" id="PTHR30213:SF0">
    <property type="entry name" value="UPF0761 MEMBRANE PROTEIN YIHY"/>
    <property type="match status" value="1"/>
</dbReference>
<accession>A0ABY5J2L2</accession>
<dbReference type="Proteomes" id="UP001059576">
    <property type="component" value="Chromosome"/>
</dbReference>
<evidence type="ECO:0000256" key="4">
    <source>
        <dbReference type="ARBA" id="ARBA00022989"/>
    </source>
</evidence>
<feature type="transmembrane region" description="Helical" evidence="6">
    <location>
        <begin position="298"/>
        <end position="319"/>
    </location>
</feature>
<feature type="transmembrane region" description="Helical" evidence="6">
    <location>
        <begin position="151"/>
        <end position="174"/>
    </location>
</feature>
<evidence type="ECO:0000256" key="6">
    <source>
        <dbReference type="SAM" id="Phobius"/>
    </source>
</evidence>
<gene>
    <name evidence="7" type="ORF">NPA09_00310</name>
</gene>
<evidence type="ECO:0000256" key="3">
    <source>
        <dbReference type="ARBA" id="ARBA00022692"/>
    </source>
</evidence>
<evidence type="ECO:0000256" key="5">
    <source>
        <dbReference type="ARBA" id="ARBA00023136"/>
    </source>
</evidence>
<keyword evidence="3 6" id="KW-0812">Transmembrane</keyword>
<keyword evidence="5 6" id="KW-0472">Membrane</keyword>
<keyword evidence="4 6" id="KW-1133">Transmembrane helix</keyword>
<evidence type="ECO:0000313" key="8">
    <source>
        <dbReference type="Proteomes" id="UP001059576"/>
    </source>
</evidence>
<sequence length="350" mass="40320">MISLSLLKRNEKLRLKEEQREILRSSFSDKISFPKPKHKTLLETVIKFFIKVILLVSIPKKRKLNKNKNKELINTTYSQISSKEFKFIPSSTSFHFLVAFVPIISMVFGLLYLTNTDLAESFKENVLGRIIPGIEKTIEGTSFIGNKISNISAFAIIFASSLFLGSSGFSNLIFTQNYIYKHKNMGNIITNRFKGILIVGSITIFIYLSALTYLITIKLFHLGKNLSSFKLVWSYIFLSFWVIGTLFLGILLLFKMSPTFKLKWKQIIPGVIIASVPMILFTIIFGFISSLFDYGKYGIIGTLLYLSVFIYVLTYFMYLGMIANASYLRTYFTIRTQSKFDWTRIFRKVK</sequence>
<dbReference type="RefSeq" id="WP_129722537.1">
    <property type="nucleotide sequence ID" value="NZ_CP101808.1"/>
</dbReference>
<protein>
    <submittedName>
        <fullName evidence="7">YihY/virulence factor BrkB family protein</fullName>
    </submittedName>
</protein>
<dbReference type="EMBL" id="CP101808">
    <property type="protein sequence ID" value="UUD37008.1"/>
    <property type="molecule type" value="Genomic_DNA"/>
</dbReference>
<feature type="transmembrane region" description="Helical" evidence="6">
    <location>
        <begin position="232"/>
        <end position="254"/>
    </location>
</feature>
<comment type="subcellular location">
    <subcellularLocation>
        <location evidence="1">Cell membrane</location>
        <topology evidence="1">Multi-pass membrane protein</topology>
    </subcellularLocation>
</comment>
<name>A0ABY5J2L2_9BACT</name>
<evidence type="ECO:0000256" key="2">
    <source>
        <dbReference type="ARBA" id="ARBA00022475"/>
    </source>
</evidence>
<organism evidence="7 8">
    <name type="scientific">Mycoplasmopsis equigenitalium</name>
    <dbReference type="NCBI Taxonomy" id="114883"/>
    <lineage>
        <taxon>Bacteria</taxon>
        <taxon>Bacillati</taxon>
        <taxon>Mycoplasmatota</taxon>
        <taxon>Mycoplasmoidales</taxon>
        <taxon>Metamycoplasmataceae</taxon>
        <taxon>Mycoplasmopsis</taxon>
    </lineage>
</organism>
<feature type="transmembrane region" description="Helical" evidence="6">
    <location>
        <begin position="266"/>
        <end position="292"/>
    </location>
</feature>
<evidence type="ECO:0000313" key="7">
    <source>
        <dbReference type="EMBL" id="UUD37008.1"/>
    </source>
</evidence>
<feature type="transmembrane region" description="Helical" evidence="6">
    <location>
        <begin position="93"/>
        <end position="113"/>
    </location>
</feature>
<feature type="transmembrane region" description="Helical" evidence="6">
    <location>
        <begin position="195"/>
        <end position="220"/>
    </location>
</feature>
<reference evidence="7" key="1">
    <citation type="submission" date="2022-07" db="EMBL/GenBank/DDBJ databases">
        <title>Complete genome of Mycoplasma equigenitalium type strain T37.</title>
        <authorList>
            <person name="Spergser J."/>
        </authorList>
    </citation>
    <scope>NUCLEOTIDE SEQUENCE</scope>
    <source>
        <strain evidence="7">T37</strain>
    </source>
</reference>
<keyword evidence="8" id="KW-1185">Reference proteome</keyword>